<proteinExistence type="predicted"/>
<feature type="region of interest" description="Disordered" evidence="1">
    <location>
        <begin position="223"/>
        <end position="320"/>
    </location>
</feature>
<organism evidence="2 3">
    <name type="scientific">Modicella reniformis</name>
    <dbReference type="NCBI Taxonomy" id="1440133"/>
    <lineage>
        <taxon>Eukaryota</taxon>
        <taxon>Fungi</taxon>
        <taxon>Fungi incertae sedis</taxon>
        <taxon>Mucoromycota</taxon>
        <taxon>Mortierellomycotina</taxon>
        <taxon>Mortierellomycetes</taxon>
        <taxon>Mortierellales</taxon>
        <taxon>Mortierellaceae</taxon>
        <taxon>Modicella</taxon>
    </lineage>
</organism>
<protein>
    <submittedName>
        <fullName evidence="2">Uncharacterized protein</fullName>
    </submittedName>
</protein>
<feature type="compositionally biased region" description="Basic and acidic residues" evidence="1">
    <location>
        <begin position="73"/>
        <end position="96"/>
    </location>
</feature>
<evidence type="ECO:0000313" key="2">
    <source>
        <dbReference type="EMBL" id="KAF9949727.1"/>
    </source>
</evidence>
<keyword evidence="3" id="KW-1185">Reference proteome</keyword>
<gene>
    <name evidence="2" type="ORF">BGZ65_007105</name>
</gene>
<sequence length="320" mass="35397">MDSPIDENMCMRNDQHDITRSWSSSRSSVLPKVLSQWQPPASSIPLAKLQSALAHRFLRWAVSENLIQKDVSSHFKTTEEEEQRPPREQEEEEKRSSSSLQPQDKVLIDIDQSSSLQLQQLLETEAQADAIAETIKIQRSIESAGQDWAAAHDLVWPEGDYYMAEKISVREGVAHLKRGRRYIFVEPVLGLAAPYLYPPKCTGGGGGDEDSISRMDEDNDVEIQATRTERTPVVDNENGTDMAVSGSAGGSEQQQQQGHELDQEKEQDLNDDKEDTNEDDPQSSSSTSSSSSSSSVSASASSSWTEGFEPYSSLLDPSTD</sequence>
<feature type="compositionally biased region" description="Basic and acidic residues" evidence="1">
    <location>
        <begin position="259"/>
        <end position="270"/>
    </location>
</feature>
<dbReference type="EMBL" id="JAAAHW010007260">
    <property type="protein sequence ID" value="KAF9949727.1"/>
    <property type="molecule type" value="Genomic_DNA"/>
</dbReference>
<evidence type="ECO:0000313" key="3">
    <source>
        <dbReference type="Proteomes" id="UP000749646"/>
    </source>
</evidence>
<feature type="compositionally biased region" description="Acidic residues" evidence="1">
    <location>
        <begin position="271"/>
        <end position="281"/>
    </location>
</feature>
<reference evidence="2" key="1">
    <citation type="journal article" date="2020" name="Fungal Divers.">
        <title>Resolving the Mortierellaceae phylogeny through synthesis of multi-gene phylogenetics and phylogenomics.</title>
        <authorList>
            <person name="Vandepol N."/>
            <person name="Liber J."/>
            <person name="Desiro A."/>
            <person name="Na H."/>
            <person name="Kennedy M."/>
            <person name="Barry K."/>
            <person name="Grigoriev I.V."/>
            <person name="Miller A.N."/>
            <person name="O'Donnell K."/>
            <person name="Stajich J.E."/>
            <person name="Bonito G."/>
        </authorList>
    </citation>
    <scope>NUCLEOTIDE SEQUENCE</scope>
    <source>
        <strain evidence="2">MES-2147</strain>
    </source>
</reference>
<comment type="caution">
    <text evidence="2">The sequence shown here is derived from an EMBL/GenBank/DDBJ whole genome shotgun (WGS) entry which is preliminary data.</text>
</comment>
<accession>A0A9P6IVW4</accession>
<feature type="compositionally biased region" description="Low complexity" evidence="1">
    <location>
        <begin position="283"/>
        <end position="303"/>
    </location>
</feature>
<dbReference type="AlphaFoldDB" id="A0A9P6IVW4"/>
<feature type="non-terminal residue" evidence="2">
    <location>
        <position position="320"/>
    </location>
</feature>
<dbReference type="OrthoDB" id="2406746at2759"/>
<feature type="region of interest" description="Disordered" evidence="1">
    <location>
        <begin position="73"/>
        <end position="104"/>
    </location>
</feature>
<name>A0A9P6IVW4_9FUNG</name>
<evidence type="ECO:0000256" key="1">
    <source>
        <dbReference type="SAM" id="MobiDB-lite"/>
    </source>
</evidence>
<dbReference type="Proteomes" id="UP000749646">
    <property type="component" value="Unassembled WGS sequence"/>
</dbReference>